<evidence type="ECO:0000313" key="1">
    <source>
        <dbReference type="EMBL" id="EHQ05085.1"/>
    </source>
</evidence>
<dbReference type="EMBL" id="JH597773">
    <property type="protein sequence ID" value="EHQ05085.1"/>
    <property type="molecule type" value="Genomic_DNA"/>
</dbReference>
<keyword evidence="2" id="KW-1185">Reference proteome</keyword>
<name>H2CKN0_9LEPT</name>
<gene>
    <name evidence="1" type="ORF">Lepil_0379</name>
</gene>
<reference evidence="1 2" key="1">
    <citation type="submission" date="2011-10" db="EMBL/GenBank/DDBJ databases">
        <title>The Improved High-Quality Draft genome of Leptonema illini DSM 21528.</title>
        <authorList>
            <consortium name="US DOE Joint Genome Institute (JGI-PGF)"/>
            <person name="Lucas S."/>
            <person name="Copeland A."/>
            <person name="Lapidus A."/>
            <person name="Glavina del Rio T."/>
            <person name="Dalin E."/>
            <person name="Tice H."/>
            <person name="Bruce D."/>
            <person name="Goodwin L."/>
            <person name="Pitluck S."/>
            <person name="Peters L."/>
            <person name="Mikhailova N."/>
            <person name="Held B."/>
            <person name="Kyrpides N."/>
            <person name="Mavromatis K."/>
            <person name="Ivanova N."/>
            <person name="Markowitz V."/>
            <person name="Cheng J.-F."/>
            <person name="Hugenholtz P."/>
            <person name="Woyke T."/>
            <person name="Wu D."/>
            <person name="Gronow S."/>
            <person name="Wellnitz S."/>
            <person name="Brambilla E.-M."/>
            <person name="Klenk H.-P."/>
            <person name="Eisen J.A."/>
        </authorList>
    </citation>
    <scope>NUCLEOTIDE SEQUENCE [LARGE SCALE GENOMIC DNA]</scope>
    <source>
        <strain evidence="1 2">DSM 21528</strain>
    </source>
</reference>
<dbReference type="Proteomes" id="UP000005737">
    <property type="component" value="Unassembled WGS sequence"/>
</dbReference>
<accession>H2CKN0</accession>
<organism evidence="1 2">
    <name type="scientific">Leptonema illini DSM 21528</name>
    <dbReference type="NCBI Taxonomy" id="929563"/>
    <lineage>
        <taxon>Bacteria</taxon>
        <taxon>Pseudomonadati</taxon>
        <taxon>Spirochaetota</taxon>
        <taxon>Spirochaetia</taxon>
        <taxon>Leptospirales</taxon>
        <taxon>Leptospiraceae</taxon>
        <taxon>Leptonema</taxon>
    </lineage>
</organism>
<evidence type="ECO:0000313" key="2">
    <source>
        <dbReference type="Proteomes" id="UP000005737"/>
    </source>
</evidence>
<sequence>MAAAINTSASSIGAGFSYNDHGNITGWTLSGSNGDAFWQNMGTGALSAGISEGVIKGFGIQNDYAKDIISSVSSTGVNTFAEYYKYNQGYQNNYAAMANPDIGNASAFWNLAVTMGGRASRDNSATNTTSGDWSWDNAMSGFAEGFLGEFTGWVGLGSAGMNLFRDLANQTDQGYRAGMSAAGLMRRKEEEAGWVDYYGDDDTLDDRPRSSLSDFDPEYMAQKLAEA</sequence>
<protein>
    <submittedName>
        <fullName evidence="1">Uncharacterized protein</fullName>
    </submittedName>
</protein>
<dbReference type="HOGENOM" id="CLU_1227062_0_0_12"/>
<dbReference type="RefSeq" id="WP_002769409.1">
    <property type="nucleotide sequence ID" value="NZ_JH597773.1"/>
</dbReference>
<feature type="non-terminal residue" evidence="1">
    <location>
        <position position="227"/>
    </location>
</feature>
<dbReference type="AlphaFoldDB" id="H2CKN0"/>
<proteinExistence type="predicted"/>